<dbReference type="GO" id="GO:0004888">
    <property type="term" value="F:transmembrane signaling receptor activity"/>
    <property type="evidence" value="ECO:0007669"/>
    <property type="project" value="InterPro"/>
</dbReference>
<sequence>MTLPKLTTSLRVIASFAIVLLVMACMSALALWRMHSADALTSDLVHDKLARQQLSAELLAAARLNGLRATSIARSDSLEVAEYFLAELAGGQKAQAALEQKLGALPQEGAERTLWRAVQQHKGAYLAVQTEVFRLKDLGKTQEVGELVETSMAATFKQYGAAVEALLQHQTGQARALAEESAAQFRNSQILLSALGAAALLTCAVLAWLLTRSVVVPLRQAVALALRVAAGDLRATLRHQRSDEIGQLLDALNDMNGRLAHTVAQVRDGAADIDHAAREIAAGNLDLSRRTEQQADALVETVSSMEQLTVTVKQNSGNARAANQLAQSASDVAGQGGRVVSDVVETMEAINDFAHKIVDITGVIDGIAFQTNILALNAAVEAARAGDQGRGFAVVAGEVRSLAQRSATAAREIKKLINDSAEKIDSGSQLAKSAGATMHEVVQSVRRVTAIMASISQASADQESGIEQINIALTEMDGATQHNAAMVEEAAGAAEAMHQQANKLTTLVSHFKVDRVDDAARAAGTGADVLRLAPRAVPAKALAVAARAARQAAPAEPVRQRLRA</sequence>
<dbReference type="Pfam" id="PF00672">
    <property type="entry name" value="HAMP"/>
    <property type="match status" value="1"/>
</dbReference>
<dbReference type="InterPro" id="IPR003660">
    <property type="entry name" value="HAMP_dom"/>
</dbReference>
<gene>
    <name evidence="8" type="ORF">SAMN02982985_05900</name>
</gene>
<dbReference type="InterPro" id="IPR051310">
    <property type="entry name" value="MCP_chemotaxis"/>
</dbReference>
<dbReference type="InterPro" id="IPR004089">
    <property type="entry name" value="MCPsignal_dom"/>
</dbReference>
<dbReference type="PANTHER" id="PTHR43531">
    <property type="entry name" value="PROTEIN ICFG"/>
    <property type="match status" value="1"/>
</dbReference>
<dbReference type="AlphaFoldDB" id="A0A1I4V2R4"/>
<proteinExistence type="inferred from homology"/>
<dbReference type="SMART" id="SM00283">
    <property type="entry name" value="MA"/>
    <property type="match status" value="1"/>
</dbReference>
<dbReference type="PRINTS" id="PR00260">
    <property type="entry name" value="CHEMTRNSDUCR"/>
</dbReference>
<dbReference type="PROSITE" id="PS50885">
    <property type="entry name" value="HAMP"/>
    <property type="match status" value="1"/>
</dbReference>
<dbReference type="PROSITE" id="PS50111">
    <property type="entry name" value="CHEMOTAXIS_TRANSDUC_2"/>
    <property type="match status" value="1"/>
</dbReference>
<evidence type="ECO:0000313" key="9">
    <source>
        <dbReference type="Proteomes" id="UP000199470"/>
    </source>
</evidence>
<dbReference type="SMART" id="SM00304">
    <property type="entry name" value="HAMP"/>
    <property type="match status" value="1"/>
</dbReference>
<dbReference type="SUPFAM" id="SSF58104">
    <property type="entry name" value="Methyl-accepting chemotaxis protein (MCP) signaling domain"/>
    <property type="match status" value="1"/>
</dbReference>
<dbReference type="RefSeq" id="WP_093391361.1">
    <property type="nucleotide sequence ID" value="NZ_FOTW01000062.1"/>
</dbReference>
<dbReference type="InterPro" id="IPR004090">
    <property type="entry name" value="Chemotax_Me-accpt_rcpt"/>
</dbReference>
<dbReference type="InterPro" id="IPR024478">
    <property type="entry name" value="HlyB_4HB_MCP"/>
</dbReference>
<dbReference type="PANTHER" id="PTHR43531:SF14">
    <property type="entry name" value="METHYL-ACCEPTING CHEMOTAXIS PROTEIN I-RELATED"/>
    <property type="match status" value="1"/>
</dbReference>
<evidence type="ECO:0000259" key="6">
    <source>
        <dbReference type="PROSITE" id="PS50111"/>
    </source>
</evidence>
<keyword evidence="2" id="KW-0488">Methylation</keyword>
<dbReference type="GO" id="GO:0005886">
    <property type="term" value="C:plasma membrane"/>
    <property type="evidence" value="ECO:0007669"/>
    <property type="project" value="TreeGrafter"/>
</dbReference>
<feature type="transmembrane region" description="Helical" evidence="5">
    <location>
        <begin position="12"/>
        <end position="32"/>
    </location>
</feature>
<evidence type="ECO:0000256" key="4">
    <source>
        <dbReference type="PROSITE-ProRule" id="PRU00284"/>
    </source>
</evidence>
<dbReference type="Pfam" id="PF12729">
    <property type="entry name" value="4HB_MCP_1"/>
    <property type="match status" value="1"/>
</dbReference>
<dbReference type="CDD" id="cd19411">
    <property type="entry name" value="MCP2201-like_sensor"/>
    <property type="match status" value="1"/>
</dbReference>
<dbReference type="CDD" id="cd06225">
    <property type="entry name" value="HAMP"/>
    <property type="match status" value="1"/>
</dbReference>
<keyword evidence="5" id="KW-0812">Transmembrane</keyword>
<dbReference type="GO" id="GO:0006935">
    <property type="term" value="P:chemotaxis"/>
    <property type="evidence" value="ECO:0007669"/>
    <property type="project" value="InterPro"/>
</dbReference>
<dbReference type="Pfam" id="PF00015">
    <property type="entry name" value="MCPsignal"/>
    <property type="match status" value="1"/>
</dbReference>
<dbReference type="Gene3D" id="1.10.287.950">
    <property type="entry name" value="Methyl-accepting chemotaxis protein"/>
    <property type="match status" value="1"/>
</dbReference>
<dbReference type="GO" id="GO:0007165">
    <property type="term" value="P:signal transduction"/>
    <property type="evidence" value="ECO:0007669"/>
    <property type="project" value="UniProtKB-KW"/>
</dbReference>
<comment type="subcellular location">
    <subcellularLocation>
        <location evidence="1">Membrane</location>
    </subcellularLocation>
</comment>
<evidence type="ECO:0000313" key="8">
    <source>
        <dbReference type="EMBL" id="SFM95270.1"/>
    </source>
</evidence>
<dbReference type="STRING" id="758825.SAMN02982985_05900"/>
<dbReference type="Proteomes" id="UP000199470">
    <property type="component" value="Unassembled WGS sequence"/>
</dbReference>
<name>A0A1I4V2R4_9BURK</name>
<accession>A0A1I4V2R4</accession>
<evidence type="ECO:0000256" key="3">
    <source>
        <dbReference type="ARBA" id="ARBA00029447"/>
    </source>
</evidence>
<organism evidence="8 9">
    <name type="scientific">Rugamonas rubra</name>
    <dbReference type="NCBI Taxonomy" id="758825"/>
    <lineage>
        <taxon>Bacteria</taxon>
        <taxon>Pseudomonadati</taxon>
        <taxon>Pseudomonadota</taxon>
        <taxon>Betaproteobacteria</taxon>
        <taxon>Burkholderiales</taxon>
        <taxon>Oxalobacteraceae</taxon>
        <taxon>Telluria group</taxon>
        <taxon>Rugamonas</taxon>
    </lineage>
</organism>
<dbReference type="InterPro" id="IPR047347">
    <property type="entry name" value="YvaQ-like_sensor"/>
</dbReference>
<keyword evidence="5" id="KW-1133">Transmembrane helix</keyword>
<keyword evidence="5" id="KW-0472">Membrane</keyword>
<comment type="similarity">
    <text evidence="3">Belongs to the methyl-accepting chemotaxis (MCP) protein family.</text>
</comment>
<evidence type="ECO:0000259" key="7">
    <source>
        <dbReference type="PROSITE" id="PS50885"/>
    </source>
</evidence>
<evidence type="ECO:0000256" key="2">
    <source>
        <dbReference type="ARBA" id="ARBA00022481"/>
    </source>
</evidence>
<protein>
    <submittedName>
        <fullName evidence="8">Methyl-accepting chemotaxis protein</fullName>
    </submittedName>
</protein>
<feature type="domain" description="HAMP" evidence="7">
    <location>
        <begin position="212"/>
        <end position="264"/>
    </location>
</feature>
<dbReference type="OrthoDB" id="5441488at2"/>
<evidence type="ECO:0000256" key="5">
    <source>
        <dbReference type="SAM" id="Phobius"/>
    </source>
</evidence>
<dbReference type="FunFam" id="1.10.287.950:FF:000001">
    <property type="entry name" value="Methyl-accepting chemotaxis sensory transducer"/>
    <property type="match status" value="1"/>
</dbReference>
<keyword evidence="9" id="KW-1185">Reference proteome</keyword>
<dbReference type="EMBL" id="FOTW01000062">
    <property type="protein sequence ID" value="SFM95270.1"/>
    <property type="molecule type" value="Genomic_DNA"/>
</dbReference>
<evidence type="ECO:0000256" key="1">
    <source>
        <dbReference type="ARBA" id="ARBA00004370"/>
    </source>
</evidence>
<feature type="transmembrane region" description="Helical" evidence="5">
    <location>
        <begin position="190"/>
        <end position="210"/>
    </location>
</feature>
<reference evidence="8 9" key="1">
    <citation type="submission" date="2016-10" db="EMBL/GenBank/DDBJ databases">
        <authorList>
            <person name="de Groot N.N."/>
        </authorList>
    </citation>
    <scope>NUCLEOTIDE SEQUENCE [LARGE SCALE GENOMIC DNA]</scope>
    <source>
        <strain evidence="8 9">ATCC 43154</strain>
    </source>
</reference>
<feature type="domain" description="Methyl-accepting transducer" evidence="6">
    <location>
        <begin position="269"/>
        <end position="498"/>
    </location>
</feature>
<dbReference type="PROSITE" id="PS51257">
    <property type="entry name" value="PROKAR_LIPOPROTEIN"/>
    <property type="match status" value="1"/>
</dbReference>
<dbReference type="CDD" id="cd11386">
    <property type="entry name" value="MCP_signal"/>
    <property type="match status" value="1"/>
</dbReference>
<keyword evidence="4" id="KW-0807">Transducer</keyword>